<organism evidence="1 2">
    <name type="scientific">Bacillus mycoides</name>
    <dbReference type="NCBI Taxonomy" id="1405"/>
    <lineage>
        <taxon>Bacteria</taxon>
        <taxon>Bacillati</taxon>
        <taxon>Bacillota</taxon>
        <taxon>Bacilli</taxon>
        <taxon>Bacillales</taxon>
        <taxon>Bacillaceae</taxon>
        <taxon>Bacillus</taxon>
        <taxon>Bacillus cereus group</taxon>
    </lineage>
</organism>
<dbReference type="SUPFAM" id="SSF46785">
    <property type="entry name" value="Winged helix' DNA-binding domain"/>
    <property type="match status" value="1"/>
</dbReference>
<dbReference type="RefSeq" id="WP_113937789.1">
    <property type="nucleotide sequence ID" value="NZ_JBNTMN010000005.1"/>
</dbReference>
<accession>A0A3D9UY46</accession>
<comment type="caution">
    <text evidence="1">The sequence shown here is derived from an EMBL/GenBank/DDBJ whole genome shotgun (WGS) entry which is preliminary data.</text>
</comment>
<evidence type="ECO:0000313" key="1">
    <source>
        <dbReference type="EMBL" id="REF34442.1"/>
    </source>
</evidence>
<dbReference type="InterPro" id="IPR036388">
    <property type="entry name" value="WH-like_DNA-bd_sf"/>
</dbReference>
<dbReference type="AlphaFoldDB" id="A0A3D9UY46"/>
<name>A0A3D9UY46_BACMY</name>
<protein>
    <recommendedName>
        <fullName evidence="3">MarR family transcriptional regulator</fullName>
    </recommendedName>
</protein>
<evidence type="ECO:0000313" key="2">
    <source>
        <dbReference type="Proteomes" id="UP000256530"/>
    </source>
</evidence>
<proteinExistence type="predicted"/>
<dbReference type="Gene3D" id="1.10.10.10">
    <property type="entry name" value="Winged helix-like DNA-binding domain superfamily/Winged helix DNA-binding domain"/>
    <property type="match status" value="1"/>
</dbReference>
<reference evidence="1 2" key="1">
    <citation type="submission" date="2018-08" db="EMBL/GenBank/DDBJ databases">
        <title>Freshwater and sediment microbial communities from various areas in North America, analyzing microbe dynamics in response to fracking.</title>
        <authorList>
            <person name="Lamendella R."/>
        </authorList>
    </citation>
    <scope>NUCLEOTIDE SEQUENCE [LARGE SCALE GENOMIC DNA]</scope>
    <source>
        <strain evidence="1 2">DB-1</strain>
    </source>
</reference>
<dbReference type="Proteomes" id="UP000256530">
    <property type="component" value="Unassembled WGS sequence"/>
</dbReference>
<dbReference type="EMBL" id="QTTY01000009">
    <property type="protein sequence ID" value="REF34442.1"/>
    <property type="molecule type" value="Genomic_DNA"/>
</dbReference>
<gene>
    <name evidence="1" type="ORF">DET55_10986</name>
</gene>
<dbReference type="InterPro" id="IPR036390">
    <property type="entry name" value="WH_DNA-bd_sf"/>
</dbReference>
<sequence length="86" mass="10004">MRVKEINIGKKKSFPTSGFRGGTCYISSLVIDRLEKQNLVERKTDKLDRGYTCLYILEQVKDYIEKLISDYFVPLLAKIKALNKEE</sequence>
<evidence type="ECO:0008006" key="3">
    <source>
        <dbReference type="Google" id="ProtNLM"/>
    </source>
</evidence>